<dbReference type="AlphaFoldDB" id="A0A6A6ILU9"/>
<dbReference type="OrthoDB" id="3762892at2759"/>
<name>A0A6A6ILU9_9PLEO</name>
<proteinExistence type="predicted"/>
<reference evidence="2" key="1">
    <citation type="journal article" date="2020" name="Stud. Mycol.">
        <title>101 Dothideomycetes genomes: a test case for predicting lifestyles and emergence of pathogens.</title>
        <authorList>
            <person name="Haridas S."/>
            <person name="Albert R."/>
            <person name="Binder M."/>
            <person name="Bloem J."/>
            <person name="Labutti K."/>
            <person name="Salamov A."/>
            <person name="Andreopoulos B."/>
            <person name="Baker S."/>
            <person name="Barry K."/>
            <person name="Bills G."/>
            <person name="Bluhm B."/>
            <person name="Cannon C."/>
            <person name="Castanera R."/>
            <person name="Culley D."/>
            <person name="Daum C."/>
            <person name="Ezra D."/>
            <person name="Gonzalez J."/>
            <person name="Henrissat B."/>
            <person name="Kuo A."/>
            <person name="Liang C."/>
            <person name="Lipzen A."/>
            <person name="Lutzoni F."/>
            <person name="Magnuson J."/>
            <person name="Mondo S."/>
            <person name="Nolan M."/>
            <person name="Ohm R."/>
            <person name="Pangilinan J."/>
            <person name="Park H.-J."/>
            <person name="Ramirez L."/>
            <person name="Alfaro M."/>
            <person name="Sun H."/>
            <person name="Tritt A."/>
            <person name="Yoshinaga Y."/>
            <person name="Zwiers L.-H."/>
            <person name="Turgeon B."/>
            <person name="Goodwin S."/>
            <person name="Spatafora J."/>
            <person name="Crous P."/>
            <person name="Grigoriev I."/>
        </authorList>
    </citation>
    <scope>NUCLEOTIDE SEQUENCE</scope>
    <source>
        <strain evidence="2">CBS 122368</strain>
    </source>
</reference>
<evidence type="ECO:0000256" key="1">
    <source>
        <dbReference type="SAM" id="MobiDB-lite"/>
    </source>
</evidence>
<keyword evidence="3" id="KW-1185">Reference proteome</keyword>
<feature type="region of interest" description="Disordered" evidence="1">
    <location>
        <begin position="383"/>
        <end position="405"/>
    </location>
</feature>
<evidence type="ECO:0000313" key="3">
    <source>
        <dbReference type="Proteomes" id="UP000800094"/>
    </source>
</evidence>
<dbReference type="EMBL" id="ML987192">
    <property type="protein sequence ID" value="KAF2251595.1"/>
    <property type="molecule type" value="Genomic_DNA"/>
</dbReference>
<dbReference type="Proteomes" id="UP000800094">
    <property type="component" value="Unassembled WGS sequence"/>
</dbReference>
<dbReference type="RefSeq" id="XP_033686599.1">
    <property type="nucleotide sequence ID" value="XM_033820997.1"/>
</dbReference>
<dbReference type="InterPro" id="IPR036770">
    <property type="entry name" value="Ankyrin_rpt-contain_sf"/>
</dbReference>
<evidence type="ECO:0000313" key="2">
    <source>
        <dbReference type="EMBL" id="KAF2251595.1"/>
    </source>
</evidence>
<sequence>MRLPLELVRIILAYVESDSTRAELLRFRLVSSTFDQEMLSFLFSNTKPVNEPRLINGTFWATTSSNLQQKHLRFILKWNRVEPNLFAHLFLPVLERRFAELGIKDHEEIKKEECLTELLRIPMHDMSNAWVVAHKREKFDSSMARIFGDEGNESLKEDDEDEPRSAILSRKQQIEDDYHFAQTCCAILNNDDDHLLRTLKNGTIEISRPNLCFGTTLLKVALKHSKIRTLRLVLELGQLAGDEKVYELLRMAMLRDQDNKEAISLLIYVLIASKDNWDLAPKDSIHFIFSKAILEDHLPIFDCVLEWVHSNWHSESVKWVLYQGSLEALYAGNLVILDRLCTELTGLYESRRIQHVLHAALRLEQCDVTILTLLMKYGASIDENHPESKKRPPSPLRPTAEPGQEGQVEALLRAGANPRNRIRETWAGRGCGALMRAINRVFR</sequence>
<accession>A0A6A6ILU9</accession>
<protein>
    <submittedName>
        <fullName evidence="2">Uncharacterized protein</fullName>
    </submittedName>
</protein>
<gene>
    <name evidence="2" type="ORF">BU26DRAFT_240165</name>
</gene>
<organism evidence="2 3">
    <name type="scientific">Trematosphaeria pertusa</name>
    <dbReference type="NCBI Taxonomy" id="390896"/>
    <lineage>
        <taxon>Eukaryota</taxon>
        <taxon>Fungi</taxon>
        <taxon>Dikarya</taxon>
        <taxon>Ascomycota</taxon>
        <taxon>Pezizomycotina</taxon>
        <taxon>Dothideomycetes</taxon>
        <taxon>Pleosporomycetidae</taxon>
        <taxon>Pleosporales</taxon>
        <taxon>Massarineae</taxon>
        <taxon>Trematosphaeriaceae</taxon>
        <taxon>Trematosphaeria</taxon>
    </lineage>
</organism>
<dbReference type="GeneID" id="54574327"/>
<dbReference type="Gene3D" id="1.25.40.20">
    <property type="entry name" value="Ankyrin repeat-containing domain"/>
    <property type="match status" value="1"/>
</dbReference>